<dbReference type="Gene3D" id="3.40.50.10090">
    <property type="match status" value="2"/>
</dbReference>
<dbReference type="Gene3D" id="3.40.1010.10">
    <property type="entry name" value="Cobalt-precorrin-4 Transmethylase, Domain 1"/>
    <property type="match status" value="1"/>
</dbReference>
<keyword evidence="2 8" id="KW-0489">Methyltransferase</keyword>
<keyword evidence="13" id="KW-1185">Reference proteome</keyword>
<dbReference type="Pfam" id="PF02602">
    <property type="entry name" value="HEM4"/>
    <property type="match status" value="1"/>
</dbReference>
<dbReference type="InterPro" id="IPR003043">
    <property type="entry name" value="Uropor_MeTrfase_CS"/>
</dbReference>
<dbReference type="PROSITE" id="PS00840">
    <property type="entry name" value="SUMT_2"/>
    <property type="match status" value="1"/>
</dbReference>
<dbReference type="InterPro" id="IPR050161">
    <property type="entry name" value="Siro_Cobalamin_biosynth"/>
</dbReference>
<dbReference type="GO" id="GO:0005737">
    <property type="term" value="C:cytoplasm"/>
    <property type="evidence" value="ECO:0007669"/>
    <property type="project" value="UniProtKB-UniRule"/>
</dbReference>
<dbReference type="PANTHER" id="PTHR45790">
    <property type="entry name" value="SIROHEME SYNTHASE-RELATED"/>
    <property type="match status" value="1"/>
</dbReference>
<dbReference type="GO" id="GO:0004851">
    <property type="term" value="F:uroporphyrin-III C-methyltransferase activity"/>
    <property type="evidence" value="ECO:0007669"/>
    <property type="project" value="TreeGrafter"/>
</dbReference>
<dbReference type="InterPro" id="IPR014776">
    <property type="entry name" value="4pyrrole_Mease_sub2"/>
</dbReference>
<dbReference type="InterPro" id="IPR000878">
    <property type="entry name" value="4pyrrol_Mease"/>
</dbReference>
<dbReference type="PRINTS" id="PR00151">
    <property type="entry name" value="PORPHBDMNASE"/>
</dbReference>
<comment type="function">
    <text evidence="1">Tetrapolymerization of the monopyrrole PBG into the hydroxymethylbilane pre-uroporphyrinogen in several discrete steps.</text>
</comment>
<evidence type="ECO:0000256" key="3">
    <source>
        <dbReference type="ARBA" id="ARBA00022679"/>
    </source>
</evidence>
<dbReference type="Gene3D" id="3.40.190.10">
    <property type="entry name" value="Periplasmic binding protein-like II"/>
    <property type="match status" value="2"/>
</dbReference>
<dbReference type="PANTHER" id="PTHR45790:SF3">
    <property type="entry name" value="S-ADENOSYL-L-METHIONINE-DEPENDENT UROPORPHYRINOGEN III METHYLTRANSFERASE, CHLOROPLASTIC"/>
    <property type="match status" value="1"/>
</dbReference>
<dbReference type="InterPro" id="IPR036108">
    <property type="entry name" value="4pyrrol_syn_uPrphyn_synt_sf"/>
</dbReference>
<keyword evidence="3 8" id="KW-0808">Transferase</keyword>
<keyword evidence="5" id="KW-0627">Porphyrin biosynthesis</keyword>
<dbReference type="InterPro" id="IPR036803">
    <property type="entry name" value="Porphobilinogen_deaminase_C_sf"/>
</dbReference>
<dbReference type="Gene3D" id="3.30.950.10">
    <property type="entry name" value="Methyltransferase, Cobalt-precorrin-4 Transmethylase, Domain 2"/>
    <property type="match status" value="1"/>
</dbReference>
<dbReference type="GO" id="GO:0032259">
    <property type="term" value="P:methylation"/>
    <property type="evidence" value="ECO:0007669"/>
    <property type="project" value="UniProtKB-KW"/>
</dbReference>
<dbReference type="SUPFAM" id="SSF53790">
    <property type="entry name" value="Tetrapyrrole methylase"/>
    <property type="match status" value="1"/>
</dbReference>
<evidence type="ECO:0000256" key="5">
    <source>
        <dbReference type="ARBA" id="ARBA00023244"/>
    </source>
</evidence>
<comment type="similarity">
    <text evidence="8">Belongs to the precorrin methyltransferase family.</text>
</comment>
<feature type="domain" description="Tetrapyrrole methylase" evidence="9">
    <location>
        <begin position="358"/>
        <end position="567"/>
    </location>
</feature>
<evidence type="ECO:0000256" key="6">
    <source>
        <dbReference type="ARBA" id="ARBA00048169"/>
    </source>
</evidence>
<dbReference type="GO" id="GO:0004852">
    <property type="term" value="F:uroporphyrinogen-III synthase activity"/>
    <property type="evidence" value="ECO:0007669"/>
    <property type="project" value="InterPro"/>
</dbReference>
<dbReference type="CDD" id="cd11642">
    <property type="entry name" value="SUMT"/>
    <property type="match status" value="1"/>
</dbReference>
<protein>
    <recommendedName>
        <fullName evidence="7">Hydroxymethylbilane synthase</fullName>
        <ecNumber evidence="7">2.5.1.61</ecNumber>
    </recommendedName>
</protein>
<keyword evidence="4" id="KW-0949">S-adenosyl-L-methionine</keyword>
<dbReference type="OrthoDB" id="9815856at2"/>
<dbReference type="Pfam" id="PF00590">
    <property type="entry name" value="TP_methylase"/>
    <property type="match status" value="1"/>
</dbReference>
<dbReference type="InterPro" id="IPR003754">
    <property type="entry name" value="4pyrrol_synth_uPrphyn_synth"/>
</dbReference>
<evidence type="ECO:0000256" key="1">
    <source>
        <dbReference type="ARBA" id="ARBA00002869"/>
    </source>
</evidence>
<gene>
    <name evidence="12" type="ORF">PATL70BA_0237</name>
</gene>
<dbReference type="SUPFAM" id="SSF69618">
    <property type="entry name" value="HemD-like"/>
    <property type="match status" value="1"/>
</dbReference>
<dbReference type="GO" id="GO:0019354">
    <property type="term" value="P:siroheme biosynthetic process"/>
    <property type="evidence" value="ECO:0007669"/>
    <property type="project" value="InterPro"/>
</dbReference>
<dbReference type="GO" id="GO:0004418">
    <property type="term" value="F:hydroxymethylbilane synthase activity"/>
    <property type="evidence" value="ECO:0007669"/>
    <property type="project" value="UniProtKB-UniRule"/>
</dbReference>
<evidence type="ECO:0000259" key="9">
    <source>
        <dbReference type="Pfam" id="PF00590"/>
    </source>
</evidence>
<name>A0A3P7PS89_9FIRM</name>
<evidence type="ECO:0000313" key="12">
    <source>
        <dbReference type="EMBL" id="VDN46081.1"/>
    </source>
</evidence>
<dbReference type="NCBIfam" id="NF004790">
    <property type="entry name" value="PRK06136.1"/>
    <property type="match status" value="1"/>
</dbReference>
<dbReference type="AlphaFoldDB" id="A0A3P7PS89"/>
<sequence length="865" mass="95531">MKIRLGTRGSALALKQTELVMSHLQKAYQKKADQLSSDPSNTSISSNEPLELECVIIETKGDRDQTTPLSQIGGQGLFIKEIEQALLDKSIDLAVHSLKDMPAQLPQGLILSGTIKRENPFDYLITKEGASLENLPPKLIIGTGSPRRRVELKRLFSGLGIEVVFENIRGNIDTRLKKLDKNDENNQDDQDGIYENKLDGIVLAQAGIHRLDLKKEYPHLNFIPLDYKEMIPAPCQGILGLEIREEDETLFRLLASIQNHKATLQARLERAYLKGTQGSCHMAIGGYLDLSKDLNLTFYSLLGDEHGQTAHRETLNLGLIHDLDVVQNERQMKFLEDQLIHHGRHMAQKLTSKKTGFVALVGAGPGDAELITVKGMRYLSEADVIAYDYLSGKALLDLAPTYSEKIYVGKKAGDHTMTQENINALLIEKALLGLKVVRLKGGDPYVFGRGSEEALALKEAGVDYDVVPGITSAIGGLTYAGIPITHRGLSASFHVMTGHLSKSGAPMDYEALTKAGGTCVILMGIGQAGAIAEGFLNAGKPAKTPVAIIYHATTPQQATVSVRLDELSIAVDEHESRSGLIVIGEVAGFHHQLVNLEGKPLFGKKLLLTLPTPEVKNEVGSSDKDKMTNRAKLLQNLKDQGAEVVEMPMITHRILRPDFEYFTKDWFSGLGAIVFTSPFGVTCFFKALQAHNQDLRILAGPSIISIGTSTTKALKDHGIQPDYMPEQFTTKELLDLIHHKMDRQQLSQGICFYRSKLGNTEIIKALSEKTQVTDVHLYEVLPTKIKVDLQEQWYDGVVFTSRSAVEAFIATNNENYTQMSRSIPAYSIGPMTTEALKEYHWSLIHEATTHSYQGIYETIMEKISL</sequence>
<dbReference type="Pfam" id="PF01379">
    <property type="entry name" value="Porphobil_deam"/>
    <property type="match status" value="1"/>
</dbReference>
<evidence type="ECO:0000259" key="10">
    <source>
        <dbReference type="Pfam" id="PF01379"/>
    </source>
</evidence>
<proteinExistence type="inferred from homology"/>
<dbReference type="CDD" id="cd06578">
    <property type="entry name" value="HemD"/>
    <property type="match status" value="1"/>
</dbReference>
<dbReference type="SUPFAM" id="SSF53850">
    <property type="entry name" value="Periplasmic binding protein-like II"/>
    <property type="match status" value="1"/>
</dbReference>
<dbReference type="KEGG" id="cbar:PATL70BA_0237"/>
<evidence type="ECO:0000259" key="11">
    <source>
        <dbReference type="Pfam" id="PF02602"/>
    </source>
</evidence>
<organism evidence="12 13">
    <name type="scientific">Petrocella atlantisensis</name>
    <dbReference type="NCBI Taxonomy" id="2173034"/>
    <lineage>
        <taxon>Bacteria</taxon>
        <taxon>Bacillati</taxon>
        <taxon>Bacillota</taxon>
        <taxon>Clostridia</taxon>
        <taxon>Lachnospirales</taxon>
        <taxon>Vallitaleaceae</taxon>
        <taxon>Petrocella</taxon>
    </lineage>
</organism>
<dbReference type="RefSeq" id="WP_125135651.1">
    <property type="nucleotide sequence ID" value="NZ_LR130778.1"/>
</dbReference>
<dbReference type="CDD" id="cd13647">
    <property type="entry name" value="PBP2_PBGD_2"/>
    <property type="match status" value="1"/>
</dbReference>
<accession>A0A3P7PS89</accession>
<comment type="catalytic activity">
    <reaction evidence="6">
        <text>4 porphobilinogen + H2O = hydroxymethylbilane + 4 NH4(+)</text>
        <dbReference type="Rhea" id="RHEA:13185"/>
        <dbReference type="ChEBI" id="CHEBI:15377"/>
        <dbReference type="ChEBI" id="CHEBI:28938"/>
        <dbReference type="ChEBI" id="CHEBI:57845"/>
        <dbReference type="ChEBI" id="CHEBI:58126"/>
        <dbReference type="EC" id="2.5.1.61"/>
    </reaction>
</comment>
<dbReference type="InterPro" id="IPR035996">
    <property type="entry name" value="4pyrrol_Methylase_sf"/>
</dbReference>
<reference evidence="12 13" key="1">
    <citation type="submission" date="2018-09" db="EMBL/GenBank/DDBJ databases">
        <authorList>
            <person name="Postec A."/>
        </authorList>
    </citation>
    <scope>NUCLEOTIDE SEQUENCE [LARGE SCALE GENOMIC DNA]</scope>
    <source>
        <strain evidence="12">70B-A</strain>
    </source>
</reference>
<dbReference type="PROSITE" id="PS00839">
    <property type="entry name" value="SUMT_1"/>
    <property type="match status" value="1"/>
</dbReference>
<evidence type="ECO:0000256" key="7">
    <source>
        <dbReference type="NCBIfam" id="TIGR00212"/>
    </source>
</evidence>
<evidence type="ECO:0000313" key="13">
    <source>
        <dbReference type="Proteomes" id="UP000279029"/>
    </source>
</evidence>
<dbReference type="InterPro" id="IPR000860">
    <property type="entry name" value="HemC"/>
</dbReference>
<dbReference type="NCBIfam" id="TIGR00212">
    <property type="entry name" value="hemC"/>
    <property type="match status" value="1"/>
</dbReference>
<evidence type="ECO:0000256" key="2">
    <source>
        <dbReference type="ARBA" id="ARBA00022603"/>
    </source>
</evidence>
<feature type="domain" description="Tetrapyrrole biosynthesis uroporphyrinogen III synthase" evidence="11">
    <location>
        <begin position="633"/>
        <end position="855"/>
    </location>
</feature>
<dbReference type="EMBL" id="LR130778">
    <property type="protein sequence ID" value="VDN46081.1"/>
    <property type="molecule type" value="Genomic_DNA"/>
</dbReference>
<feature type="domain" description="Porphobilinogen deaminase N-terminal" evidence="10">
    <location>
        <begin position="3"/>
        <end position="250"/>
    </location>
</feature>
<evidence type="ECO:0000256" key="4">
    <source>
        <dbReference type="ARBA" id="ARBA00022691"/>
    </source>
</evidence>
<evidence type="ECO:0000256" key="8">
    <source>
        <dbReference type="RuleBase" id="RU003960"/>
    </source>
</evidence>
<dbReference type="InterPro" id="IPR022417">
    <property type="entry name" value="Porphobilin_deaminase_N"/>
</dbReference>
<dbReference type="InterPro" id="IPR006366">
    <property type="entry name" value="CobA/CysG_C"/>
</dbReference>
<dbReference type="NCBIfam" id="TIGR01469">
    <property type="entry name" value="cobA_cysG_Cterm"/>
    <property type="match status" value="1"/>
</dbReference>
<dbReference type="InterPro" id="IPR014777">
    <property type="entry name" value="4pyrrole_Mease_sub1"/>
</dbReference>
<dbReference type="Gene3D" id="3.30.160.40">
    <property type="entry name" value="Porphobilinogen deaminase, C-terminal domain"/>
    <property type="match status" value="1"/>
</dbReference>
<dbReference type="Proteomes" id="UP000279029">
    <property type="component" value="Chromosome"/>
</dbReference>
<dbReference type="FunFam" id="3.40.1010.10:FF:000001">
    <property type="entry name" value="Siroheme synthase"/>
    <property type="match status" value="1"/>
</dbReference>
<dbReference type="EC" id="2.5.1.61" evidence="7"/>